<evidence type="ECO:0000313" key="4">
    <source>
        <dbReference type="Proteomes" id="UP000887566"/>
    </source>
</evidence>
<evidence type="ECO:0000256" key="3">
    <source>
        <dbReference type="SAM" id="SignalP"/>
    </source>
</evidence>
<feature type="region of interest" description="Disordered" evidence="2">
    <location>
        <begin position="366"/>
        <end position="392"/>
    </location>
</feature>
<proteinExistence type="predicted"/>
<sequence length="652" mass="74189">MIGNFLWTLLLLIICLFGTICGSDEQDQKEDVADFFNMEMGDKSLMAFYYKGGYLSIYEGRNEKLKRYYVTPLTELNSGSAKCLDPEIESRHKIMFDVEMWNPEVVDEAVKALASPPLTLDVRKEHVQPLPILKVRLSAHGLSPVYEPDKTWRSNLNQRLQHSFSIYAANKETCERMAVYISEKPDSFASLIQFEIAMKAEKTASRNVKITGEIIGQSKMFTQLQNMDHSNGDRLLTSGDLNNLAQDIVSSFIASEITTGDYVDEPDEINLARLLEHHLSTETVNTKQLKSDEWKSVFWQEEFVRPDHYTNYLNRAVTFNKSTEKFTYDNETEAAALSHVASDLKRDSKKTNSWSAQAQASFLGFGGGASGSSNNGNSEFSQDKNETDSYDKSHVQMSMDQMQHFLNKNDLQVEWTGDVFVPKSLDLHRINTQQLRYNTAIATQQIQVKTVPITVKLDATVGVSHESDKDHVRILLEQTKRELNESLERITGMIDHTNEIVLNVEENFKEQILAQTAKLRQTNEDLNTAKQNCQQTNDETTKDLHNKTAQLQELILSYSKKIDQNRESIQGLQQHPQIQCETLMTGCTPDTVIHDTKCGEGRYMQGLQTEACPRPIIREHRDRGESRPAQYQPPAPPPPPTLYRHKIICCTT</sequence>
<feature type="compositionally biased region" description="Pro residues" evidence="2">
    <location>
        <begin position="631"/>
        <end position="641"/>
    </location>
</feature>
<keyword evidence="4" id="KW-1185">Reference proteome</keyword>
<dbReference type="AlphaFoldDB" id="A0A914VJT9"/>
<evidence type="ECO:0000313" key="5">
    <source>
        <dbReference type="WBParaSite" id="PSAMB.scaffold20size117828.g300.t1"/>
    </source>
</evidence>
<reference evidence="5" key="1">
    <citation type="submission" date="2022-11" db="UniProtKB">
        <authorList>
            <consortium name="WormBaseParasite"/>
        </authorList>
    </citation>
    <scope>IDENTIFICATION</scope>
</reference>
<feature type="chain" id="PRO_5038116189" evidence="3">
    <location>
        <begin position="23"/>
        <end position="652"/>
    </location>
</feature>
<name>A0A914VJT9_9BILA</name>
<feature type="region of interest" description="Disordered" evidence="2">
    <location>
        <begin position="622"/>
        <end position="642"/>
    </location>
</feature>
<feature type="compositionally biased region" description="Low complexity" evidence="2">
    <location>
        <begin position="371"/>
        <end position="380"/>
    </location>
</feature>
<dbReference type="Proteomes" id="UP000887566">
    <property type="component" value="Unplaced"/>
</dbReference>
<evidence type="ECO:0000256" key="1">
    <source>
        <dbReference type="SAM" id="Coils"/>
    </source>
</evidence>
<feature type="signal peptide" evidence="3">
    <location>
        <begin position="1"/>
        <end position="22"/>
    </location>
</feature>
<feature type="coiled-coil region" evidence="1">
    <location>
        <begin position="512"/>
        <end position="543"/>
    </location>
</feature>
<dbReference type="WBParaSite" id="PSAMB.scaffold20size117828.g300.t1">
    <property type="protein sequence ID" value="PSAMB.scaffold20size117828.g300.t1"/>
    <property type="gene ID" value="PSAMB.scaffold20size117828.g300"/>
</dbReference>
<accession>A0A914VJT9</accession>
<keyword evidence="1" id="KW-0175">Coiled coil</keyword>
<feature type="compositionally biased region" description="Basic and acidic residues" evidence="2">
    <location>
        <begin position="381"/>
        <end position="392"/>
    </location>
</feature>
<organism evidence="4 5">
    <name type="scientific">Plectus sambesii</name>
    <dbReference type="NCBI Taxonomy" id="2011161"/>
    <lineage>
        <taxon>Eukaryota</taxon>
        <taxon>Metazoa</taxon>
        <taxon>Ecdysozoa</taxon>
        <taxon>Nematoda</taxon>
        <taxon>Chromadorea</taxon>
        <taxon>Plectida</taxon>
        <taxon>Plectina</taxon>
        <taxon>Plectoidea</taxon>
        <taxon>Plectidae</taxon>
        <taxon>Plectus</taxon>
    </lineage>
</organism>
<keyword evidence="3" id="KW-0732">Signal</keyword>
<evidence type="ECO:0000256" key="2">
    <source>
        <dbReference type="SAM" id="MobiDB-lite"/>
    </source>
</evidence>
<protein>
    <submittedName>
        <fullName evidence="5">Uncharacterized protein</fullName>
    </submittedName>
</protein>